<proteinExistence type="predicted"/>
<evidence type="ECO:0000259" key="9">
    <source>
        <dbReference type="PROSITE" id="PS51220"/>
    </source>
</evidence>
<dbReference type="Pfam" id="PF00100">
    <property type="entry name" value="Zona_pellucida"/>
    <property type="match status" value="1"/>
</dbReference>
<dbReference type="Ensembl" id="ENSPNAT00000075519.1">
    <property type="protein sequence ID" value="ENSPNAP00000054870.1"/>
    <property type="gene ID" value="ENSPNAG00000037426.1"/>
</dbReference>
<reference evidence="11" key="3">
    <citation type="submission" date="2025-09" db="UniProtKB">
        <authorList>
            <consortium name="Ensembl"/>
        </authorList>
    </citation>
    <scope>IDENTIFICATION</scope>
</reference>
<keyword evidence="5" id="KW-0472">Membrane</keyword>
<evidence type="ECO:0000259" key="8">
    <source>
        <dbReference type="PROSITE" id="PS51034"/>
    </source>
</evidence>
<feature type="domain" description="VWFD" evidence="10">
    <location>
        <begin position="667"/>
        <end position="845"/>
    </location>
</feature>
<feature type="domain" description="VWFD" evidence="10">
    <location>
        <begin position="1052"/>
        <end position="1217"/>
    </location>
</feature>
<evidence type="ECO:0000256" key="1">
    <source>
        <dbReference type="ARBA" id="ARBA00004236"/>
    </source>
</evidence>
<dbReference type="PROSITE" id="PS51233">
    <property type="entry name" value="VWFD"/>
    <property type="match status" value="4"/>
</dbReference>
<feature type="domain" description="ZP" evidence="8">
    <location>
        <begin position="1650"/>
        <end position="1901"/>
    </location>
</feature>
<dbReference type="Pfam" id="PF12714">
    <property type="entry name" value="TILa"/>
    <property type="match status" value="1"/>
</dbReference>
<dbReference type="InterPro" id="IPR001846">
    <property type="entry name" value="VWF_type-D"/>
</dbReference>
<comment type="subcellular location">
    <subcellularLocation>
        <location evidence="1">Cell membrane</location>
    </subcellularLocation>
</comment>
<dbReference type="InterPro" id="IPR042235">
    <property type="entry name" value="ZP-C_dom"/>
</dbReference>
<dbReference type="Pfam" id="PF08742">
    <property type="entry name" value="C8"/>
    <property type="match status" value="4"/>
</dbReference>
<dbReference type="SMART" id="SM00216">
    <property type="entry name" value="VWD"/>
    <property type="match status" value="4"/>
</dbReference>
<evidence type="ECO:0000256" key="6">
    <source>
        <dbReference type="ARBA" id="ARBA00023157"/>
    </source>
</evidence>
<keyword evidence="7" id="KW-0325">Glycoprotein</keyword>
<reference evidence="11 12" key="1">
    <citation type="submission" date="2020-10" db="EMBL/GenBank/DDBJ databases">
        <title>Pygocentrus nattereri (red-bellied piranha) genome, fPygNat1, primary haplotype.</title>
        <authorList>
            <person name="Myers G."/>
            <person name="Meyer A."/>
            <person name="Karagic N."/>
            <person name="Pippel M."/>
            <person name="Winkler S."/>
            <person name="Tracey A."/>
            <person name="Wood J."/>
            <person name="Formenti G."/>
            <person name="Howe K."/>
            <person name="Fedrigo O."/>
            <person name="Jarvis E.D."/>
        </authorList>
    </citation>
    <scope>NUCLEOTIDE SEQUENCE [LARGE SCALE GENOMIC DNA]</scope>
</reference>
<dbReference type="InterPro" id="IPR036084">
    <property type="entry name" value="Ser_inhib-like_sf"/>
</dbReference>
<dbReference type="SMART" id="SM00241">
    <property type="entry name" value="ZP"/>
    <property type="match status" value="1"/>
</dbReference>
<dbReference type="InterPro" id="IPR001507">
    <property type="entry name" value="ZP_dom"/>
</dbReference>
<dbReference type="SMART" id="SM00215">
    <property type="entry name" value="VWC_out"/>
    <property type="match status" value="3"/>
</dbReference>
<dbReference type="InterPro" id="IPR014853">
    <property type="entry name" value="VWF/SSPO/ZAN-like_Cys-rich_dom"/>
</dbReference>
<dbReference type="Gene3D" id="2.10.25.10">
    <property type="entry name" value="Laminin"/>
    <property type="match status" value="3"/>
</dbReference>
<keyword evidence="3" id="KW-0732">Signal</keyword>
<dbReference type="CDD" id="cd19941">
    <property type="entry name" value="TIL"/>
    <property type="match status" value="3"/>
</dbReference>
<reference evidence="11" key="2">
    <citation type="submission" date="2025-08" db="UniProtKB">
        <authorList>
            <consortium name="Ensembl"/>
        </authorList>
    </citation>
    <scope>IDENTIFICATION</scope>
</reference>
<dbReference type="FunFam" id="2.10.25.10:FF:000055">
    <property type="entry name" value="alpha-tectorin isoform X1"/>
    <property type="match status" value="2"/>
</dbReference>
<dbReference type="InterPro" id="IPR055355">
    <property type="entry name" value="ZP-C"/>
</dbReference>
<keyword evidence="2" id="KW-1003">Cell membrane</keyword>
<evidence type="ECO:0000313" key="11">
    <source>
        <dbReference type="Ensembl" id="ENSPNAP00000054870.1"/>
    </source>
</evidence>
<dbReference type="PANTHER" id="PTHR46160:SF9">
    <property type="entry name" value="PROTEIN PRY2-RELATED"/>
    <property type="match status" value="1"/>
</dbReference>
<evidence type="ECO:0000256" key="2">
    <source>
        <dbReference type="ARBA" id="ARBA00022475"/>
    </source>
</evidence>
<evidence type="ECO:0000256" key="4">
    <source>
        <dbReference type="ARBA" id="ARBA00022737"/>
    </source>
</evidence>
<evidence type="ECO:0000259" key="10">
    <source>
        <dbReference type="PROSITE" id="PS51233"/>
    </source>
</evidence>
<dbReference type="InterPro" id="IPR002919">
    <property type="entry name" value="TIL_dom"/>
</dbReference>
<evidence type="ECO:0008006" key="13">
    <source>
        <dbReference type="Google" id="ProtNLM"/>
    </source>
</evidence>
<dbReference type="Gene3D" id="2.60.40.3210">
    <property type="entry name" value="Zona pellucida, ZP-N domain"/>
    <property type="match status" value="1"/>
</dbReference>
<organism evidence="11 12">
    <name type="scientific">Pygocentrus nattereri</name>
    <name type="common">Red-bellied piranha</name>
    <dbReference type="NCBI Taxonomy" id="42514"/>
    <lineage>
        <taxon>Eukaryota</taxon>
        <taxon>Metazoa</taxon>
        <taxon>Chordata</taxon>
        <taxon>Craniata</taxon>
        <taxon>Vertebrata</taxon>
        <taxon>Euteleostomi</taxon>
        <taxon>Actinopterygii</taxon>
        <taxon>Neopterygii</taxon>
        <taxon>Teleostei</taxon>
        <taxon>Ostariophysi</taxon>
        <taxon>Characiformes</taxon>
        <taxon>Characoidei</taxon>
        <taxon>Pygocentrus</taxon>
    </lineage>
</organism>
<dbReference type="Gene3D" id="2.60.40.4100">
    <property type="entry name" value="Zona pellucida, ZP-C domain"/>
    <property type="match status" value="1"/>
</dbReference>
<dbReference type="SMART" id="SM00832">
    <property type="entry name" value="C8"/>
    <property type="match status" value="4"/>
</dbReference>
<dbReference type="PANTHER" id="PTHR46160">
    <property type="entry name" value="ALPHA-TECTORIN-RELATED"/>
    <property type="match status" value="1"/>
</dbReference>
<dbReference type="Proteomes" id="UP001501920">
    <property type="component" value="Chromosome 1"/>
</dbReference>
<evidence type="ECO:0000256" key="3">
    <source>
        <dbReference type="ARBA" id="ARBA00022729"/>
    </source>
</evidence>
<dbReference type="SUPFAM" id="SSF57567">
    <property type="entry name" value="Serine protease inhibitors"/>
    <property type="match status" value="3"/>
</dbReference>
<dbReference type="PROSITE" id="PS51034">
    <property type="entry name" value="ZP_2"/>
    <property type="match status" value="1"/>
</dbReference>
<feature type="domain" description="VWFD" evidence="10">
    <location>
        <begin position="1352"/>
        <end position="1542"/>
    </location>
</feature>
<dbReference type="InterPro" id="IPR001007">
    <property type="entry name" value="VWF_dom"/>
</dbReference>
<dbReference type="PROSITE" id="PS51220">
    <property type="entry name" value="NIDO"/>
    <property type="match status" value="1"/>
</dbReference>
<accession>A0AAR2JS77</accession>
<name>A0AAR2JS77_PYGNA</name>
<dbReference type="Pfam" id="PF06119">
    <property type="entry name" value="NIDO"/>
    <property type="match status" value="1"/>
</dbReference>
<evidence type="ECO:0000313" key="12">
    <source>
        <dbReference type="Proteomes" id="UP001501920"/>
    </source>
</evidence>
<dbReference type="SMART" id="SM00539">
    <property type="entry name" value="NIDO"/>
    <property type="match status" value="1"/>
</dbReference>
<evidence type="ECO:0000256" key="7">
    <source>
        <dbReference type="ARBA" id="ARBA00023180"/>
    </source>
</evidence>
<dbReference type="InterPro" id="IPR003886">
    <property type="entry name" value="NIDO_dom"/>
</dbReference>
<feature type="domain" description="VWFD" evidence="10">
    <location>
        <begin position="278"/>
        <end position="457"/>
    </location>
</feature>
<sequence>MYVSGHFYPYGVGPGDTVNALSDDGTSSAISLLRPFVFFGRTYNTIYVNNNGHLTFDQPWYSYIPYQFPTSGGRDIIAPFWTDLDNRNNGVISYKQYSSGSVLTQATQNINQYFPQLQFTATSVLVATWDRIAYYPVSGTETTFQAVLISDGQFSFVLMNYGQIAPTSRAVQAGYDTDDSSYYFSIPGSFQYNYSVFTYSSNVNVTGRWAFRVDRGTRGCQFNNIRISQGSSFWTDATCQQRCTCTQLGIQCSSQPCTFSQACRPAAFQYSCQNIQRRTCTISGDPHYYTFDNQIFHFQGTCTYVLSEACDDRLPYYRIEGKNEHRGSTRVAWTRMVRIFVYNQVLELVKDYRYQAKVNGTFTTIPFSLRNGSIQVYQSGFSVAVSTDFGLVVTYDAYSYVTINVPFDYQNTTCGLCGNFNYRPEDDYRTPSGRVLTSDLEFANSWKAEGDTDPGCQNTQCSGLTCAACTTNQVLLYGSSNYCGILALSTGPFTSCHSSLSPQTFVENCIYDLCVGGGYRPILCQALGVYGAQCQQQGIQLGQWRSQGFCEIPCPEHSHFVSQGTGCPATCSNPSAPVNCPLPSQESCVCDTGYVLSAGACVSLASCGCTFEGFYYANGQSVVLDENCRRLCTCNNTVMTCQNHQCGSHETCTIYNGVRGCKPISYSTCWVEGPDSYHTFDGLTFSYPGACGLTLSRVMGLSPLPNFAVTVQKQPTGLHTFSRLLRFEAEGTQVSIEMGSGGIARVDGQLVALPFSVGTGRIHIFHSSVKGIIMETTFGVTVRVDWPHLILITAPSTYNGTLGGLCGNLNGYLDDEFLSPVGVLLNNSQIFGDSWRDGSLSAYCVESTDIWQRGYYQNSSQFVQQCSIMASSVGPFAQCHSSLDPRVRIADCVRSLQQAGGAREALCEALRGYAVLCQQNRVAVQEWRNITNCEYSCPSNSHYELCGTSCPAACPSLSFPFLCTQPCQEGCQCNDGLLLSGDSCVPPTGCGCLHEGRYRQGGESFWYGEGCQSLCICNGTTGFVRCSTSSCSEQETCRIVEGEYGCHPRPHATCSASGDPHYTSFDGRTFDFQGTCRYVLTTVCNRTRGLPYFQVIARNEAWQGLPVSITVEVYVNVSGHMVHTRNLPVLLDSGRVSIYSSGQNTFITTDFGLIVSYDGSWVVRVTVPANYSGATCGLCGNFNGQRGDDFRKRSGALASSAFEFGADWKVENDTLCSDGCGDSCSSCQNPVEPRAQCQILRDSQGPLSFCHATVDPQAYFDGCVFDLCISENRHDVLCRSIQTYVSACQTANVVIYPWRQNTTCRIDCPLNSHYELCGTDCGHTCASSIDAVCQRTCSEGCFCNEGYVKSGGLCLPVEQCGCLYNGFYYQQFWTPGCSQRCKCFAPNDLRCSSAFCSPTKQECTVKNGLLGCYNKMSSCMVWGDPHYITFDGAVITFQVDGTDMDSSAFQIGNLAEVHQEQNFVVVNASNELMVYFDGRYTLSVKLGPSFQGSVCGMCGNNNGDPADDKAMRSGALTPNDNAFGNSWKSINSAAGFTASNCQSMSFVFSRCGANDRTFDANDCPFRQEYSELCSIITNTSGPFQLCHIHVNPEIYYNSCVYDLCVYSSANDMLCSALGAYEDACSMVGLQISDWHSDLGCCTFVLLWLGTLLQTEISATMSLSRCQLFEAGFPANVLHLSDPSCRGTVQNGRLVFHFDNDDHICGTNLTANGTHFIYNNTIQGFSDSAGGSIRRDKHLELNFNCVYKLSQIITTDTILNPVQSKILPDGQGMYQVRMIPYEDAAFSHPYNGTVNIVVDQRIYVEVNVQGVDSRQISTVIDSCWATPVNDRNYAVRWDLIINKCPNPNDISVEVLQNGVSTTARFSLKMFAFRRENSRVYLHCAIHLCLLRDNNCARLINPEVTNICHCVCTL</sequence>
<dbReference type="GO" id="GO:0007160">
    <property type="term" value="P:cell-matrix adhesion"/>
    <property type="evidence" value="ECO:0007669"/>
    <property type="project" value="InterPro"/>
</dbReference>
<keyword evidence="6" id="KW-1015">Disulfide bond</keyword>
<dbReference type="GeneTree" id="ENSGT00950000183155"/>
<protein>
    <recommendedName>
        <fullName evidence="13">Alpha-tectorin-like</fullName>
    </recommendedName>
</protein>
<feature type="domain" description="NIDO" evidence="9">
    <location>
        <begin position="79"/>
        <end position="216"/>
    </location>
</feature>
<dbReference type="Pfam" id="PF00094">
    <property type="entry name" value="VWD"/>
    <property type="match status" value="4"/>
</dbReference>
<evidence type="ECO:0000256" key="5">
    <source>
        <dbReference type="ARBA" id="ARBA00023136"/>
    </source>
</evidence>
<dbReference type="GO" id="GO:0005886">
    <property type="term" value="C:plasma membrane"/>
    <property type="evidence" value="ECO:0007669"/>
    <property type="project" value="UniProtKB-SubCell"/>
</dbReference>
<keyword evidence="12" id="KW-1185">Reference proteome</keyword>
<dbReference type="InterPro" id="IPR025615">
    <property type="entry name" value="TILa_dom"/>
</dbReference>
<dbReference type="Pfam" id="PF01826">
    <property type="entry name" value="TIL"/>
    <property type="match status" value="3"/>
</dbReference>
<dbReference type="InterPro" id="IPR052749">
    <property type="entry name" value="Alpha-tectorin"/>
</dbReference>
<keyword evidence="4" id="KW-0677">Repeat</keyword>